<evidence type="ECO:0000256" key="2">
    <source>
        <dbReference type="SAM" id="MobiDB-lite"/>
    </source>
</evidence>
<dbReference type="EMBL" id="BNCK01000001">
    <property type="protein sequence ID" value="GHF80796.1"/>
    <property type="molecule type" value="Genomic_DNA"/>
</dbReference>
<name>A0A919BBI0_9GAMM</name>
<keyword evidence="6" id="KW-0762">Sugar transport</keyword>
<accession>A0A919BBI0</accession>
<keyword evidence="6" id="KW-0813">Transport</keyword>
<dbReference type="PANTHER" id="PTHR33619">
    <property type="entry name" value="POLYSACCHARIDE EXPORT PROTEIN GFCE-RELATED"/>
    <property type="match status" value="1"/>
</dbReference>
<evidence type="ECO:0000259" key="5">
    <source>
        <dbReference type="Pfam" id="PF10531"/>
    </source>
</evidence>
<sequence>MNKYISIALVLLAMLLSFTANSNPLPSNISPQQLEQFRKLSPSQQKALAQSMGLDFNAIKAQLNKKSQKGKSEEQKSQSFYPRGTKFDEFGNPLLLEGELELIKEEQDDELKAFGYDIFANEPNSFAPSMDIAVPEDYLIGPGDTVSVQMFGKENEEFEVQVSREGQVILPQYGPFTISGMTLIEAKKYLSAEIKNKVLGVDVVVTLSALRSIRVFVLGGAYKPGQYVLNALSSVTHAIIAAGGFNDVGSLRNIQIKRAGKLVSTLDLYDLLIRGDSSGDVVLKSNDVVFISAVGDQVSIDGEVKRPAIYELKNGESFKDVIEMAGGMLPSAYPAATIVERFNERNLRTVRNFNFSSDVELKKTAKGGDYVNVLPTSDQFEDSLTIIGAVTRPGKYQWHAEQRIIDLIPNINSYLLEDADLAYSIIIREKDLGRNIEVLQFSLFAALSDPTSKDNLVLEPGDKLLVFSNLEKQLDNLSTLDNFATTKEKLLEREKELAEKQFEDKKFWDYYSGENKESAFNQIEEIDYAEETLKQTYKSIEELTGVVNKELEIRELNFFSRKRLLAPVIDKLKSQAGSGDPIMLIEVDGAVKYPGLYPLANNGTLKDAVAAAGGLLESAFLSKAEITRDEIVNEEAFKRSLNINLASALNGNSSDNIKLNSKDRVNIHHIPAWQENHIVELKGEFKFPGKYTIRRGESLGQLIERVGGFTEYADVNASLFTREKLKQMELENLIKVSESLRMEIASKSLASRDGSQGVDYDQARKLLADLTRVEPIGRLVVDIPDIVKYQQADVILENGDILYIPTKQNSINVVGQVQVASSHIYKERLDAFDYVALSGGMKKQADEDRVYVIKANGQIHIPSNNSWFGANDSQLQPGDTVVVPLDSYYMDDLSLWQAATQIIYQAAVAIAAISNL</sequence>
<dbReference type="InterPro" id="IPR003715">
    <property type="entry name" value="Poly_export_N"/>
</dbReference>
<gene>
    <name evidence="6" type="primary">wza</name>
    <name evidence="6" type="ORF">GCM10017161_05140</name>
</gene>
<feature type="domain" description="Soluble ligand binding" evidence="5">
    <location>
        <begin position="298"/>
        <end position="343"/>
    </location>
</feature>
<dbReference type="RefSeq" id="WP_189767139.1">
    <property type="nucleotide sequence ID" value="NZ_BNCK01000001.1"/>
</dbReference>
<feature type="domain" description="Soluble ligand binding" evidence="5">
    <location>
        <begin position="679"/>
        <end position="714"/>
    </location>
</feature>
<protein>
    <submittedName>
        <fullName evidence="6">Sugar transporter</fullName>
    </submittedName>
</protein>
<feature type="domain" description="Soluble ligand binding" evidence="5">
    <location>
        <begin position="215"/>
        <end position="259"/>
    </location>
</feature>
<evidence type="ECO:0000313" key="6">
    <source>
        <dbReference type="EMBL" id="GHF80796.1"/>
    </source>
</evidence>
<evidence type="ECO:0000313" key="7">
    <source>
        <dbReference type="Proteomes" id="UP000623842"/>
    </source>
</evidence>
<reference evidence="6" key="2">
    <citation type="submission" date="2020-09" db="EMBL/GenBank/DDBJ databases">
        <authorList>
            <person name="Sun Q."/>
            <person name="Kim S."/>
        </authorList>
    </citation>
    <scope>NUCLEOTIDE SEQUENCE</scope>
    <source>
        <strain evidence="6">KCTC 42731</strain>
    </source>
</reference>
<dbReference type="AlphaFoldDB" id="A0A919BBI0"/>
<dbReference type="Proteomes" id="UP000623842">
    <property type="component" value="Unassembled WGS sequence"/>
</dbReference>
<organism evidence="6 7">
    <name type="scientific">Thalassotalea marina</name>
    <dbReference type="NCBI Taxonomy" id="1673741"/>
    <lineage>
        <taxon>Bacteria</taxon>
        <taxon>Pseudomonadati</taxon>
        <taxon>Pseudomonadota</taxon>
        <taxon>Gammaproteobacteria</taxon>
        <taxon>Alteromonadales</taxon>
        <taxon>Colwelliaceae</taxon>
        <taxon>Thalassotalea</taxon>
    </lineage>
</organism>
<evidence type="ECO:0000256" key="3">
    <source>
        <dbReference type="SAM" id="SignalP"/>
    </source>
</evidence>
<dbReference type="PANTHER" id="PTHR33619:SF3">
    <property type="entry name" value="POLYSACCHARIDE EXPORT PROTEIN GFCE-RELATED"/>
    <property type="match status" value="1"/>
</dbReference>
<evidence type="ECO:0000259" key="4">
    <source>
        <dbReference type="Pfam" id="PF02563"/>
    </source>
</evidence>
<keyword evidence="7" id="KW-1185">Reference proteome</keyword>
<dbReference type="InterPro" id="IPR049712">
    <property type="entry name" value="Poly_export"/>
</dbReference>
<feature type="region of interest" description="Disordered" evidence="2">
    <location>
        <begin position="64"/>
        <end position="85"/>
    </location>
</feature>
<feature type="chain" id="PRO_5037344425" evidence="3">
    <location>
        <begin position="23"/>
        <end position="916"/>
    </location>
</feature>
<keyword evidence="1 3" id="KW-0732">Signal</keyword>
<dbReference type="GO" id="GO:0015159">
    <property type="term" value="F:polysaccharide transmembrane transporter activity"/>
    <property type="evidence" value="ECO:0007669"/>
    <property type="project" value="InterPro"/>
</dbReference>
<dbReference type="SUPFAM" id="SSF142984">
    <property type="entry name" value="Nqo1 middle domain-like"/>
    <property type="match status" value="1"/>
</dbReference>
<dbReference type="Pfam" id="PF02563">
    <property type="entry name" value="Poly_export"/>
    <property type="match status" value="1"/>
</dbReference>
<dbReference type="InterPro" id="IPR019554">
    <property type="entry name" value="Soluble_ligand-bd"/>
</dbReference>
<proteinExistence type="predicted"/>
<feature type="domain" description="Polysaccharide export protein N-terminal" evidence="4">
    <location>
        <begin position="134"/>
        <end position="207"/>
    </location>
</feature>
<dbReference type="Pfam" id="PF10531">
    <property type="entry name" value="SLBB"/>
    <property type="match status" value="4"/>
</dbReference>
<feature type="domain" description="Soluble ligand binding" evidence="5">
    <location>
        <begin position="585"/>
        <end position="628"/>
    </location>
</feature>
<evidence type="ECO:0000256" key="1">
    <source>
        <dbReference type="ARBA" id="ARBA00022729"/>
    </source>
</evidence>
<comment type="caution">
    <text evidence="6">The sequence shown here is derived from an EMBL/GenBank/DDBJ whole genome shotgun (WGS) entry which is preliminary data.</text>
</comment>
<reference evidence="6" key="1">
    <citation type="journal article" date="2014" name="Int. J. Syst. Evol. Microbiol.">
        <title>Complete genome sequence of Corynebacterium casei LMG S-19264T (=DSM 44701T), isolated from a smear-ripened cheese.</title>
        <authorList>
            <consortium name="US DOE Joint Genome Institute (JGI-PGF)"/>
            <person name="Walter F."/>
            <person name="Albersmeier A."/>
            <person name="Kalinowski J."/>
            <person name="Ruckert C."/>
        </authorList>
    </citation>
    <scope>NUCLEOTIDE SEQUENCE</scope>
    <source>
        <strain evidence="6">KCTC 42731</strain>
    </source>
</reference>
<feature type="signal peptide" evidence="3">
    <location>
        <begin position="1"/>
        <end position="22"/>
    </location>
</feature>
<dbReference type="Gene3D" id="3.10.560.10">
    <property type="entry name" value="Outer membrane lipoprotein wza domain like"/>
    <property type="match status" value="6"/>
</dbReference>